<dbReference type="Gene3D" id="3.10.200.10">
    <property type="entry name" value="Alpha carbonic anhydrase"/>
    <property type="match status" value="1"/>
</dbReference>
<dbReference type="InterPro" id="IPR036398">
    <property type="entry name" value="CA_dom_sf"/>
</dbReference>
<keyword evidence="3" id="KW-1185">Reference proteome</keyword>
<dbReference type="EMBL" id="CADEAL010002857">
    <property type="protein sequence ID" value="CAB1442465.1"/>
    <property type="molecule type" value="Genomic_DNA"/>
</dbReference>
<dbReference type="AlphaFoldDB" id="A0A9N7V406"/>
<accession>A0A9N7V406</accession>
<dbReference type="InterPro" id="IPR001148">
    <property type="entry name" value="CA_dom"/>
</dbReference>
<protein>
    <recommendedName>
        <fullName evidence="1">Alpha-carbonic anhydrase domain-containing protein</fullName>
    </recommendedName>
</protein>
<feature type="domain" description="Alpha-carbonic anhydrase" evidence="1">
    <location>
        <begin position="1"/>
        <end position="72"/>
    </location>
</feature>
<evidence type="ECO:0000259" key="1">
    <source>
        <dbReference type="PROSITE" id="PS51144"/>
    </source>
</evidence>
<evidence type="ECO:0000313" key="3">
    <source>
        <dbReference type="Proteomes" id="UP001153269"/>
    </source>
</evidence>
<dbReference type="Pfam" id="PF00194">
    <property type="entry name" value="Carb_anhydrase"/>
    <property type="match status" value="1"/>
</dbReference>
<dbReference type="Proteomes" id="UP001153269">
    <property type="component" value="Unassembled WGS sequence"/>
</dbReference>
<sequence length="72" mass="8220">MGTLNQHIWGKKYPSCNSGRQSPVDIDETFTQVRLQYQNLQLEGWDQLTAESSTIHNNGKTGMEMFSQSPQM</sequence>
<name>A0A9N7V406_PLEPL</name>
<gene>
    <name evidence="2" type="ORF">PLEPLA_LOCUS30135</name>
</gene>
<comment type="caution">
    <text evidence="2">The sequence shown here is derived from an EMBL/GenBank/DDBJ whole genome shotgun (WGS) entry which is preliminary data.</text>
</comment>
<evidence type="ECO:0000313" key="2">
    <source>
        <dbReference type="EMBL" id="CAB1442465.1"/>
    </source>
</evidence>
<reference evidence="2" key="1">
    <citation type="submission" date="2020-03" db="EMBL/GenBank/DDBJ databases">
        <authorList>
            <person name="Weist P."/>
        </authorList>
    </citation>
    <scope>NUCLEOTIDE SEQUENCE</scope>
</reference>
<proteinExistence type="predicted"/>
<organism evidence="2 3">
    <name type="scientific">Pleuronectes platessa</name>
    <name type="common">European plaice</name>
    <dbReference type="NCBI Taxonomy" id="8262"/>
    <lineage>
        <taxon>Eukaryota</taxon>
        <taxon>Metazoa</taxon>
        <taxon>Chordata</taxon>
        <taxon>Craniata</taxon>
        <taxon>Vertebrata</taxon>
        <taxon>Euteleostomi</taxon>
        <taxon>Actinopterygii</taxon>
        <taxon>Neopterygii</taxon>
        <taxon>Teleostei</taxon>
        <taxon>Neoteleostei</taxon>
        <taxon>Acanthomorphata</taxon>
        <taxon>Carangaria</taxon>
        <taxon>Pleuronectiformes</taxon>
        <taxon>Pleuronectoidei</taxon>
        <taxon>Pleuronectidae</taxon>
        <taxon>Pleuronectes</taxon>
    </lineage>
</organism>
<dbReference type="PROSITE" id="PS51144">
    <property type="entry name" value="ALPHA_CA_2"/>
    <property type="match status" value="1"/>
</dbReference>
<dbReference type="SUPFAM" id="SSF51069">
    <property type="entry name" value="Carbonic anhydrase"/>
    <property type="match status" value="1"/>
</dbReference>